<keyword evidence="3" id="KW-1185">Reference proteome</keyword>
<dbReference type="EMBL" id="JADWYS010000001">
    <property type="protein sequence ID" value="MBG9387442.1"/>
    <property type="molecule type" value="Genomic_DNA"/>
</dbReference>
<evidence type="ECO:0000313" key="2">
    <source>
        <dbReference type="EMBL" id="MBG9387442.1"/>
    </source>
</evidence>
<reference evidence="2" key="1">
    <citation type="submission" date="2020-11" db="EMBL/GenBank/DDBJ databases">
        <title>Bacterial whole genome sequence for Caenimonas sp. DR4.4.</title>
        <authorList>
            <person name="Le V."/>
            <person name="Ko S.-R."/>
            <person name="Ahn C.-Y."/>
            <person name="Oh H.-M."/>
        </authorList>
    </citation>
    <scope>NUCLEOTIDE SEQUENCE</scope>
    <source>
        <strain evidence="2">DR4.4</strain>
    </source>
</reference>
<keyword evidence="1" id="KW-1133">Transmembrane helix</keyword>
<keyword evidence="1" id="KW-0812">Transmembrane</keyword>
<sequence length="80" mass="9264">MLFLGLGILLLIMKYMEIGPVALWDWWVVLSPFGLAVAWWAWADWSGYTKKKAVEKENARKQARIDKSRASLGMLPKKRK</sequence>
<name>A0A931H2M4_9BURK</name>
<evidence type="ECO:0000313" key="3">
    <source>
        <dbReference type="Proteomes" id="UP000651050"/>
    </source>
</evidence>
<accession>A0A931H2M4</accession>
<proteinExistence type="predicted"/>
<gene>
    <name evidence="2" type="ORF">I5803_05380</name>
</gene>
<keyword evidence="1" id="KW-0472">Membrane</keyword>
<dbReference type="InterPro" id="IPR031044">
    <property type="entry name" value="Small_Trp_rich"/>
</dbReference>
<dbReference type="NCBIfam" id="TIGR04438">
    <property type="entry name" value="small_Trp_rich"/>
    <property type="match status" value="1"/>
</dbReference>
<dbReference type="RefSeq" id="WP_196985365.1">
    <property type="nucleotide sequence ID" value="NZ_JADWYS010000001.1"/>
</dbReference>
<protein>
    <submittedName>
        <fullName evidence="2">TIGR04438 family Trp-rich protein</fullName>
    </submittedName>
</protein>
<organism evidence="2 3">
    <name type="scientific">Caenimonas aquaedulcis</name>
    <dbReference type="NCBI Taxonomy" id="2793270"/>
    <lineage>
        <taxon>Bacteria</taxon>
        <taxon>Pseudomonadati</taxon>
        <taxon>Pseudomonadota</taxon>
        <taxon>Betaproteobacteria</taxon>
        <taxon>Burkholderiales</taxon>
        <taxon>Comamonadaceae</taxon>
        <taxon>Caenimonas</taxon>
    </lineage>
</organism>
<dbReference type="Proteomes" id="UP000651050">
    <property type="component" value="Unassembled WGS sequence"/>
</dbReference>
<comment type="caution">
    <text evidence="2">The sequence shown here is derived from an EMBL/GenBank/DDBJ whole genome shotgun (WGS) entry which is preliminary data.</text>
</comment>
<feature type="transmembrane region" description="Helical" evidence="1">
    <location>
        <begin position="26"/>
        <end position="43"/>
    </location>
</feature>
<evidence type="ECO:0000256" key="1">
    <source>
        <dbReference type="SAM" id="Phobius"/>
    </source>
</evidence>
<dbReference type="AlphaFoldDB" id="A0A931H2M4"/>